<dbReference type="Proteomes" id="UP001412067">
    <property type="component" value="Unassembled WGS sequence"/>
</dbReference>
<keyword evidence="2" id="KW-1185">Reference proteome</keyword>
<sequence length="156" mass="18086">MAFLLGRVYKIITVNEVALMLGLPNKGLKFNFNKTPLAMYEQKDLAAEMLRLSEAEWIEELEGQRVEALVRFVLCKLFFPLKVMKIPKCLHTFSGLEDFKKYNWPEAIHSFLQLQFRQLSIAATKNKSKESLGYIEGCSILLLVRNKINLTSYFIF</sequence>
<gene>
    <name evidence="1" type="ORF">KSP40_PGU012775</name>
</gene>
<evidence type="ECO:0000313" key="2">
    <source>
        <dbReference type="Proteomes" id="UP001412067"/>
    </source>
</evidence>
<accession>A0ABR2N2F2</accession>
<evidence type="ECO:0000313" key="1">
    <source>
        <dbReference type="EMBL" id="KAK8970592.1"/>
    </source>
</evidence>
<reference evidence="1 2" key="1">
    <citation type="journal article" date="2022" name="Nat. Plants">
        <title>Genomes of leafy and leafless Platanthera orchids illuminate the evolution of mycoheterotrophy.</title>
        <authorList>
            <person name="Li M.H."/>
            <person name="Liu K.W."/>
            <person name="Li Z."/>
            <person name="Lu H.C."/>
            <person name="Ye Q.L."/>
            <person name="Zhang D."/>
            <person name="Wang J.Y."/>
            <person name="Li Y.F."/>
            <person name="Zhong Z.M."/>
            <person name="Liu X."/>
            <person name="Yu X."/>
            <person name="Liu D.K."/>
            <person name="Tu X.D."/>
            <person name="Liu B."/>
            <person name="Hao Y."/>
            <person name="Liao X.Y."/>
            <person name="Jiang Y.T."/>
            <person name="Sun W.H."/>
            <person name="Chen J."/>
            <person name="Chen Y.Q."/>
            <person name="Ai Y."/>
            <person name="Zhai J.W."/>
            <person name="Wu S.S."/>
            <person name="Zhou Z."/>
            <person name="Hsiao Y.Y."/>
            <person name="Wu W.L."/>
            <person name="Chen Y.Y."/>
            <person name="Lin Y.F."/>
            <person name="Hsu J.L."/>
            <person name="Li C.Y."/>
            <person name="Wang Z.W."/>
            <person name="Zhao X."/>
            <person name="Zhong W.Y."/>
            <person name="Ma X.K."/>
            <person name="Ma L."/>
            <person name="Huang J."/>
            <person name="Chen G.Z."/>
            <person name="Huang M.Z."/>
            <person name="Huang L."/>
            <person name="Peng D.H."/>
            <person name="Luo Y.B."/>
            <person name="Zou S.Q."/>
            <person name="Chen S.P."/>
            <person name="Lan S."/>
            <person name="Tsai W.C."/>
            <person name="Van de Peer Y."/>
            <person name="Liu Z.J."/>
        </authorList>
    </citation>
    <scope>NUCLEOTIDE SEQUENCE [LARGE SCALE GENOMIC DNA]</scope>
    <source>
        <strain evidence="1">Lor288</strain>
    </source>
</reference>
<protein>
    <submittedName>
        <fullName evidence="1">Uncharacterized protein</fullName>
    </submittedName>
</protein>
<organism evidence="1 2">
    <name type="scientific">Platanthera guangdongensis</name>
    <dbReference type="NCBI Taxonomy" id="2320717"/>
    <lineage>
        <taxon>Eukaryota</taxon>
        <taxon>Viridiplantae</taxon>
        <taxon>Streptophyta</taxon>
        <taxon>Embryophyta</taxon>
        <taxon>Tracheophyta</taxon>
        <taxon>Spermatophyta</taxon>
        <taxon>Magnoliopsida</taxon>
        <taxon>Liliopsida</taxon>
        <taxon>Asparagales</taxon>
        <taxon>Orchidaceae</taxon>
        <taxon>Orchidoideae</taxon>
        <taxon>Orchideae</taxon>
        <taxon>Orchidinae</taxon>
        <taxon>Platanthera</taxon>
    </lineage>
</organism>
<comment type="caution">
    <text evidence="1">The sequence shown here is derived from an EMBL/GenBank/DDBJ whole genome shotgun (WGS) entry which is preliminary data.</text>
</comment>
<name>A0ABR2N2F2_9ASPA</name>
<dbReference type="EMBL" id="JBBWWR010000002">
    <property type="protein sequence ID" value="KAK8970592.1"/>
    <property type="molecule type" value="Genomic_DNA"/>
</dbReference>
<proteinExistence type="predicted"/>